<accession>A0ABT9ZXI9</accession>
<dbReference type="PROSITE" id="PS00356">
    <property type="entry name" value="HTH_LACI_1"/>
    <property type="match status" value="1"/>
</dbReference>
<evidence type="ECO:0000313" key="6">
    <source>
        <dbReference type="Proteomes" id="UP001230005"/>
    </source>
</evidence>
<comment type="caution">
    <text evidence="5">The sequence shown here is derived from an EMBL/GenBank/DDBJ whole genome shotgun (WGS) entry which is preliminary data.</text>
</comment>
<dbReference type="InterPro" id="IPR028082">
    <property type="entry name" value="Peripla_BP_I"/>
</dbReference>
<dbReference type="Pfam" id="PF00356">
    <property type="entry name" value="LacI"/>
    <property type="match status" value="1"/>
</dbReference>
<evidence type="ECO:0000256" key="2">
    <source>
        <dbReference type="ARBA" id="ARBA00023125"/>
    </source>
</evidence>
<evidence type="ECO:0000259" key="4">
    <source>
        <dbReference type="PROSITE" id="PS50932"/>
    </source>
</evidence>
<organism evidence="5 6">
    <name type="scientific">Evansella vedderi</name>
    <dbReference type="NCBI Taxonomy" id="38282"/>
    <lineage>
        <taxon>Bacteria</taxon>
        <taxon>Bacillati</taxon>
        <taxon>Bacillota</taxon>
        <taxon>Bacilli</taxon>
        <taxon>Bacillales</taxon>
        <taxon>Bacillaceae</taxon>
        <taxon>Evansella</taxon>
    </lineage>
</organism>
<dbReference type="SUPFAM" id="SSF47413">
    <property type="entry name" value="lambda repressor-like DNA-binding domains"/>
    <property type="match status" value="1"/>
</dbReference>
<reference evidence="5 6" key="1">
    <citation type="submission" date="2023-07" db="EMBL/GenBank/DDBJ databases">
        <title>Genomic Encyclopedia of Type Strains, Phase IV (KMG-IV): sequencing the most valuable type-strain genomes for metagenomic binning, comparative biology and taxonomic classification.</title>
        <authorList>
            <person name="Goeker M."/>
        </authorList>
    </citation>
    <scope>NUCLEOTIDE SEQUENCE [LARGE SCALE GENOMIC DNA]</scope>
    <source>
        <strain evidence="5 6">DSM 9768</strain>
    </source>
</reference>
<dbReference type="CDD" id="cd01392">
    <property type="entry name" value="HTH_LacI"/>
    <property type="match status" value="1"/>
</dbReference>
<dbReference type="InterPro" id="IPR000843">
    <property type="entry name" value="HTH_LacI"/>
</dbReference>
<name>A0ABT9ZXI9_9BACI</name>
<dbReference type="SMART" id="SM00354">
    <property type="entry name" value="HTH_LACI"/>
    <property type="match status" value="1"/>
</dbReference>
<dbReference type="Gene3D" id="1.10.260.40">
    <property type="entry name" value="lambda repressor-like DNA-binding domains"/>
    <property type="match status" value="1"/>
</dbReference>
<gene>
    <name evidence="5" type="ORF">J2S74_003336</name>
</gene>
<keyword evidence="6" id="KW-1185">Reference proteome</keyword>
<dbReference type="InterPro" id="IPR010982">
    <property type="entry name" value="Lambda_DNA-bd_dom_sf"/>
</dbReference>
<dbReference type="PROSITE" id="PS50932">
    <property type="entry name" value="HTH_LACI_2"/>
    <property type="match status" value="1"/>
</dbReference>
<dbReference type="Gene3D" id="3.40.50.2300">
    <property type="match status" value="2"/>
</dbReference>
<keyword evidence="3" id="KW-0804">Transcription</keyword>
<dbReference type="EMBL" id="JAUSUG010000013">
    <property type="protein sequence ID" value="MDQ0255952.1"/>
    <property type="molecule type" value="Genomic_DNA"/>
</dbReference>
<keyword evidence="2" id="KW-0238">DNA-binding</keyword>
<feature type="domain" description="HTH lacI-type" evidence="4">
    <location>
        <begin position="3"/>
        <end position="57"/>
    </location>
</feature>
<dbReference type="Pfam" id="PF13377">
    <property type="entry name" value="Peripla_BP_3"/>
    <property type="match status" value="1"/>
</dbReference>
<dbReference type="Proteomes" id="UP001230005">
    <property type="component" value="Unassembled WGS sequence"/>
</dbReference>
<dbReference type="RefSeq" id="WP_307327245.1">
    <property type="nucleotide sequence ID" value="NZ_JAUSUG010000013.1"/>
</dbReference>
<dbReference type="SUPFAM" id="SSF53822">
    <property type="entry name" value="Periplasmic binding protein-like I"/>
    <property type="match status" value="1"/>
</dbReference>
<dbReference type="InterPro" id="IPR046335">
    <property type="entry name" value="LacI/GalR-like_sensor"/>
</dbReference>
<proteinExistence type="predicted"/>
<evidence type="ECO:0000256" key="3">
    <source>
        <dbReference type="ARBA" id="ARBA00023163"/>
    </source>
</evidence>
<sequence length="333" mass="36755">MSVTIKDIAKSAGVSYSTVSKALLNSPLVKDDTKRKIVAIAQELGYQPNAAARSLVSKKSNTIGVVWPNVERDVHAALITKINKRLEEHNYTTLMSINNISDAVNTFNRFQVDAILVFDGDGKTDYFSSTVPVVVYGLAKHENPYPVVDVNRKFAIKNAVHYLNRMGHNKITYIGDLPSDPFQVEKVIGFKQALHECQIENHPNSLISVGGMDQYDGYMATKKLLETEKPTAIICGSHDLSKGVLRAVSENNLKVPDDISIISYDNLPHKESEGGNKPISIVGVPLDKITDKLTEILIDLVNKKEVEDSIMLSPELNITNSCKPINIDKKLSL</sequence>
<protein>
    <submittedName>
        <fullName evidence="5">LacI family transcriptional regulator</fullName>
    </submittedName>
</protein>
<evidence type="ECO:0000313" key="5">
    <source>
        <dbReference type="EMBL" id="MDQ0255952.1"/>
    </source>
</evidence>
<keyword evidence="1" id="KW-0805">Transcription regulation</keyword>
<dbReference type="PANTHER" id="PTHR30146:SF149">
    <property type="entry name" value="HTH-TYPE TRANSCRIPTIONAL REGULATOR EBGR"/>
    <property type="match status" value="1"/>
</dbReference>
<evidence type="ECO:0000256" key="1">
    <source>
        <dbReference type="ARBA" id="ARBA00023015"/>
    </source>
</evidence>
<dbReference type="PANTHER" id="PTHR30146">
    <property type="entry name" value="LACI-RELATED TRANSCRIPTIONAL REPRESSOR"/>
    <property type="match status" value="1"/>
</dbReference>